<feature type="transmembrane region" description="Helical" evidence="7">
    <location>
        <begin position="281"/>
        <end position="300"/>
    </location>
</feature>
<feature type="transmembrane region" description="Helical" evidence="7">
    <location>
        <begin position="256"/>
        <end position="276"/>
    </location>
</feature>
<dbReference type="InterPro" id="IPR043428">
    <property type="entry name" value="LivM-like"/>
</dbReference>
<feature type="transmembrane region" description="Helical" evidence="7">
    <location>
        <begin position="64"/>
        <end position="84"/>
    </location>
</feature>
<keyword evidence="9" id="KW-1185">Reference proteome</keyword>
<keyword evidence="5 7" id="KW-0472">Membrane</keyword>
<evidence type="ECO:0000313" key="8">
    <source>
        <dbReference type="EMBL" id="TWG00548.1"/>
    </source>
</evidence>
<dbReference type="Pfam" id="PF02653">
    <property type="entry name" value="BPD_transp_2"/>
    <property type="match status" value="1"/>
</dbReference>
<keyword evidence="2" id="KW-1003">Cell membrane</keyword>
<comment type="subcellular location">
    <subcellularLocation>
        <location evidence="1">Cell membrane</location>
        <topology evidence="1">Multi-pass membrane protein</topology>
    </subcellularLocation>
</comment>
<feature type="transmembrane region" description="Helical" evidence="7">
    <location>
        <begin position="170"/>
        <end position="188"/>
    </location>
</feature>
<evidence type="ECO:0000313" key="9">
    <source>
        <dbReference type="Proteomes" id="UP000317940"/>
    </source>
</evidence>
<evidence type="ECO:0000256" key="5">
    <source>
        <dbReference type="ARBA" id="ARBA00023136"/>
    </source>
</evidence>
<feature type="transmembrane region" description="Helical" evidence="7">
    <location>
        <begin position="21"/>
        <end position="44"/>
    </location>
</feature>
<feature type="transmembrane region" description="Helical" evidence="7">
    <location>
        <begin position="450"/>
        <end position="470"/>
    </location>
</feature>
<comment type="caution">
    <text evidence="8">The sequence shown here is derived from an EMBL/GenBank/DDBJ whole genome shotgun (WGS) entry which is preliminary data.</text>
</comment>
<dbReference type="GO" id="GO:0005886">
    <property type="term" value="C:plasma membrane"/>
    <property type="evidence" value="ECO:0007669"/>
    <property type="project" value="UniProtKB-SubCell"/>
</dbReference>
<feature type="transmembrane region" description="Helical" evidence="7">
    <location>
        <begin position="490"/>
        <end position="515"/>
    </location>
</feature>
<dbReference type="OrthoDB" id="9814461at2"/>
<evidence type="ECO:0000256" key="6">
    <source>
        <dbReference type="SAM" id="MobiDB-lite"/>
    </source>
</evidence>
<evidence type="ECO:0000256" key="3">
    <source>
        <dbReference type="ARBA" id="ARBA00022692"/>
    </source>
</evidence>
<feature type="compositionally biased region" description="Polar residues" evidence="6">
    <location>
        <begin position="568"/>
        <end position="579"/>
    </location>
</feature>
<feature type="transmembrane region" description="Helical" evidence="7">
    <location>
        <begin position="398"/>
        <end position="416"/>
    </location>
</feature>
<dbReference type="PANTHER" id="PTHR30482">
    <property type="entry name" value="HIGH-AFFINITY BRANCHED-CHAIN AMINO ACID TRANSPORT SYSTEM PERMEASE"/>
    <property type="match status" value="1"/>
</dbReference>
<dbReference type="EMBL" id="VIWT01000001">
    <property type="protein sequence ID" value="TWG00548.1"/>
    <property type="molecule type" value="Genomic_DNA"/>
</dbReference>
<feature type="region of interest" description="Disordered" evidence="6">
    <location>
        <begin position="559"/>
        <end position="579"/>
    </location>
</feature>
<feature type="transmembrane region" description="Helical" evidence="7">
    <location>
        <begin position="306"/>
        <end position="328"/>
    </location>
</feature>
<feature type="transmembrane region" description="Helical" evidence="7">
    <location>
        <begin position="194"/>
        <end position="215"/>
    </location>
</feature>
<organism evidence="8 9">
    <name type="scientific">Kitasatospora viridis</name>
    <dbReference type="NCBI Taxonomy" id="281105"/>
    <lineage>
        <taxon>Bacteria</taxon>
        <taxon>Bacillati</taxon>
        <taxon>Actinomycetota</taxon>
        <taxon>Actinomycetes</taxon>
        <taxon>Kitasatosporales</taxon>
        <taxon>Streptomycetaceae</taxon>
        <taxon>Kitasatospora</taxon>
    </lineage>
</organism>
<protein>
    <submittedName>
        <fullName evidence="8">Amino acid/amide ABC transporter membrane protein 2 (HAAT family)</fullName>
    </submittedName>
</protein>
<feature type="transmembrane region" description="Helical" evidence="7">
    <location>
        <begin position="335"/>
        <end position="353"/>
    </location>
</feature>
<dbReference type="RefSeq" id="WP_145906638.1">
    <property type="nucleotide sequence ID" value="NZ_BAAAMZ010000027.1"/>
</dbReference>
<keyword evidence="4 7" id="KW-1133">Transmembrane helix</keyword>
<feature type="transmembrane region" description="Helical" evidence="7">
    <location>
        <begin position="129"/>
        <end position="150"/>
    </location>
</feature>
<keyword evidence="3 7" id="KW-0812">Transmembrane</keyword>
<name>A0A561UME2_9ACTN</name>
<gene>
    <name evidence="8" type="ORF">FHX73_114428</name>
</gene>
<dbReference type="GO" id="GO:0015658">
    <property type="term" value="F:branched-chain amino acid transmembrane transporter activity"/>
    <property type="evidence" value="ECO:0007669"/>
    <property type="project" value="InterPro"/>
</dbReference>
<dbReference type="InterPro" id="IPR001851">
    <property type="entry name" value="ABC_transp_permease"/>
</dbReference>
<evidence type="ECO:0000256" key="1">
    <source>
        <dbReference type="ARBA" id="ARBA00004651"/>
    </source>
</evidence>
<feature type="transmembrane region" description="Helical" evidence="7">
    <location>
        <begin position="227"/>
        <end position="244"/>
    </location>
</feature>
<evidence type="ECO:0000256" key="4">
    <source>
        <dbReference type="ARBA" id="ARBA00022989"/>
    </source>
</evidence>
<proteinExistence type="predicted"/>
<dbReference type="PANTHER" id="PTHR30482:SF10">
    <property type="entry name" value="HIGH-AFFINITY BRANCHED-CHAIN AMINO ACID TRANSPORT PROTEIN BRAE"/>
    <property type="match status" value="1"/>
</dbReference>
<sequence>MTTTAELRATAARTLTRLEGLVPAPVARALVAGGAVLTIASAWLSWTWTDRFPGDLTVSGYPGGLQWLTVAAGLLLLLQALAAYQVPGLRALAPTGHTGPLRGLALTALATTWFTLIAITVELNGLVNLTTGGVVAGLAVLPALFGSLALPGDRHPAAETGPLNPWQERLLVTGLTALGLAVFTYAIDTEYGELFVGFLITTGCAAGTWVKSGLFERVSRIAARNRAFGTAAGFVAAALFPLTQTNDHNANVGVNILIFATVALGLNIVVGLTGLLDLGYVAFLGVGAYTAALVSGSPFSPFHHQIPFWAAALVGAGASMVFGILIGAPTLRLRGDYLAIVTIGFGEIFHIAAKNLDGTSGPKITNGPNGIPQIPDINLFGLDLGNSWQLGSITIGRFANYFYLMLVVILIVIAVFSRAGNSRIGRAWIAIREDETAAEAMGINGYRAKLTAFALGATLAGLAGTVSAHVTYNVVPDPYVFAGSAPPNSAFLLAAVVLGGMGTVSGPLLGAALLYLIPDKLVFMDKYQLLAFGVALILLMRFRPEGLIANRRRQAEFHQADLPAQGGSPDTSSLSKAGA</sequence>
<feature type="transmembrane region" description="Helical" evidence="7">
    <location>
        <begin position="104"/>
        <end position="123"/>
    </location>
</feature>
<evidence type="ECO:0000256" key="2">
    <source>
        <dbReference type="ARBA" id="ARBA00022475"/>
    </source>
</evidence>
<evidence type="ECO:0000256" key="7">
    <source>
        <dbReference type="SAM" id="Phobius"/>
    </source>
</evidence>
<dbReference type="CDD" id="cd06581">
    <property type="entry name" value="TM_PBP1_LivM_like"/>
    <property type="match status" value="1"/>
</dbReference>
<dbReference type="Proteomes" id="UP000317940">
    <property type="component" value="Unassembled WGS sequence"/>
</dbReference>
<dbReference type="AlphaFoldDB" id="A0A561UME2"/>
<accession>A0A561UME2</accession>
<reference evidence="8 9" key="1">
    <citation type="submission" date="2019-06" db="EMBL/GenBank/DDBJ databases">
        <title>Sequencing the genomes of 1000 actinobacteria strains.</title>
        <authorList>
            <person name="Klenk H.-P."/>
        </authorList>
    </citation>
    <scope>NUCLEOTIDE SEQUENCE [LARGE SCALE GENOMIC DNA]</scope>
    <source>
        <strain evidence="8 9">DSM 44826</strain>
    </source>
</reference>